<dbReference type="SMART" id="SM00558">
    <property type="entry name" value="JmjC"/>
    <property type="match status" value="1"/>
</dbReference>
<evidence type="ECO:0000256" key="4">
    <source>
        <dbReference type="ARBA" id="ARBA00022490"/>
    </source>
</evidence>
<organism evidence="7 8">
    <name type="scientific">Vicia faba</name>
    <name type="common">Broad bean</name>
    <name type="synonym">Faba vulgaris</name>
    <dbReference type="NCBI Taxonomy" id="3906"/>
    <lineage>
        <taxon>Eukaryota</taxon>
        <taxon>Viridiplantae</taxon>
        <taxon>Streptophyta</taxon>
        <taxon>Embryophyta</taxon>
        <taxon>Tracheophyta</taxon>
        <taxon>Spermatophyta</taxon>
        <taxon>Magnoliopsida</taxon>
        <taxon>eudicotyledons</taxon>
        <taxon>Gunneridae</taxon>
        <taxon>Pentapetalae</taxon>
        <taxon>rosids</taxon>
        <taxon>fabids</taxon>
        <taxon>Fabales</taxon>
        <taxon>Fabaceae</taxon>
        <taxon>Papilionoideae</taxon>
        <taxon>50 kb inversion clade</taxon>
        <taxon>NPAAA clade</taxon>
        <taxon>Hologalegina</taxon>
        <taxon>IRL clade</taxon>
        <taxon>Fabeae</taxon>
        <taxon>Vicia</taxon>
    </lineage>
</organism>
<dbReference type="Pfam" id="PF13621">
    <property type="entry name" value="Cupin_8"/>
    <property type="match status" value="1"/>
</dbReference>
<dbReference type="GO" id="GO:0005634">
    <property type="term" value="C:nucleus"/>
    <property type="evidence" value="ECO:0007669"/>
    <property type="project" value="UniProtKB-SubCell"/>
</dbReference>
<dbReference type="SMART" id="SM00320">
    <property type="entry name" value="WD40"/>
    <property type="match status" value="1"/>
</dbReference>
<accession>A0AAV1AIW8</accession>
<dbReference type="InterPro" id="IPR044159">
    <property type="entry name" value="IQM"/>
</dbReference>
<comment type="similarity">
    <text evidence="3">Belongs to the JARID1 histone demethylase family.</text>
</comment>
<dbReference type="EMBL" id="OX451739">
    <property type="protein sequence ID" value="CAI8610259.1"/>
    <property type="molecule type" value="Genomic_DNA"/>
</dbReference>
<evidence type="ECO:0000313" key="7">
    <source>
        <dbReference type="EMBL" id="CAI8610259.1"/>
    </source>
</evidence>
<evidence type="ECO:0000256" key="5">
    <source>
        <dbReference type="ARBA" id="ARBA00023242"/>
    </source>
</evidence>
<evidence type="ECO:0000256" key="1">
    <source>
        <dbReference type="ARBA" id="ARBA00004123"/>
    </source>
</evidence>
<evidence type="ECO:0000256" key="2">
    <source>
        <dbReference type="ARBA" id="ARBA00004496"/>
    </source>
</evidence>
<dbReference type="GO" id="GO:0008081">
    <property type="term" value="F:phosphoric diester hydrolase activity"/>
    <property type="evidence" value="ECO:0007669"/>
    <property type="project" value="InterPro"/>
</dbReference>
<dbReference type="PANTHER" id="PTHR31250:SF10">
    <property type="entry name" value="IQ DOMAIN-CONTAINING PROTEIN IQM3"/>
    <property type="match status" value="1"/>
</dbReference>
<keyword evidence="8" id="KW-1185">Reference proteome</keyword>
<feature type="domain" description="JmjC" evidence="6">
    <location>
        <begin position="357"/>
        <end position="508"/>
    </location>
</feature>
<dbReference type="GO" id="GO:0005737">
    <property type="term" value="C:cytoplasm"/>
    <property type="evidence" value="ECO:0007669"/>
    <property type="project" value="UniProtKB-SubCell"/>
</dbReference>
<name>A0AAV1AIW8_VICFA</name>
<dbReference type="InterPro" id="IPR003347">
    <property type="entry name" value="JmjC_dom"/>
</dbReference>
<dbReference type="PANTHER" id="PTHR31250">
    <property type="entry name" value="IQ DOMAIN-CONTAINING PROTEIN IQM3"/>
    <property type="match status" value="1"/>
</dbReference>
<dbReference type="InterPro" id="IPR041667">
    <property type="entry name" value="Cupin_8"/>
</dbReference>
<dbReference type="AlphaFoldDB" id="A0AAV1AIW8"/>
<dbReference type="GO" id="GO:0006629">
    <property type="term" value="P:lipid metabolic process"/>
    <property type="evidence" value="ECO:0007669"/>
    <property type="project" value="InterPro"/>
</dbReference>
<reference evidence="7 8" key="1">
    <citation type="submission" date="2023-01" db="EMBL/GenBank/DDBJ databases">
        <authorList>
            <person name="Kreplak J."/>
        </authorList>
    </citation>
    <scope>NUCLEOTIDE SEQUENCE [LARGE SCALE GENOMIC DNA]</scope>
</reference>
<comment type="subcellular location">
    <subcellularLocation>
        <location evidence="2">Cytoplasm</location>
    </subcellularLocation>
    <subcellularLocation>
        <location evidence="1">Nucleus</location>
    </subcellularLocation>
</comment>
<dbReference type="Proteomes" id="UP001157006">
    <property type="component" value="Chromosome 4"/>
</dbReference>
<evidence type="ECO:0000256" key="3">
    <source>
        <dbReference type="ARBA" id="ARBA00006801"/>
    </source>
</evidence>
<dbReference type="InterPro" id="IPR017946">
    <property type="entry name" value="PLC-like_Pdiesterase_TIM-brl"/>
</dbReference>
<dbReference type="PROSITE" id="PS51184">
    <property type="entry name" value="JMJC"/>
    <property type="match status" value="1"/>
</dbReference>
<dbReference type="Gene3D" id="2.60.120.650">
    <property type="entry name" value="Cupin"/>
    <property type="match status" value="1"/>
</dbReference>
<evidence type="ECO:0000259" key="6">
    <source>
        <dbReference type="PROSITE" id="PS51184"/>
    </source>
</evidence>
<protein>
    <recommendedName>
        <fullName evidence="6">JmjC domain-containing protein</fullName>
    </recommendedName>
</protein>
<evidence type="ECO:0000313" key="8">
    <source>
        <dbReference type="Proteomes" id="UP001157006"/>
    </source>
</evidence>
<dbReference type="SUPFAM" id="SSF51197">
    <property type="entry name" value="Clavaminate synthase-like"/>
    <property type="match status" value="1"/>
</dbReference>
<sequence length="641" mass="72876">MERLELKEVQKLEGHTDRVWSLDWNPATGHAGVPLVFASCSGDKTGNEPVVIARGGFTGLFPEGSREAIGMSKEISIFLCNVQFTKDAGAFCVTGVKLDNATTIATFDPNEKTYNINGKDVQGHFMVDYTAAQIDHNVSNKYRGKHDSNIIVAQKYYISISGYNVSSLVDGMCNIACVTVALKECLFLSYQNMQNIILLFSIAVQHLIAEVSEIMTNDTVDKAGLWKNKLIDQSLELLDYLPQAIQDICFLKEIHMEMFKYLKLHIIIFCVHLSSLSNFESVADCDTRDFTDKKREDMLVSDFVRLCFKYEGSAVQCSNQIGVSNGDSASVPYLKDWHFVKEYPDYVPYITPMFFCDDWLNLYLDNFRMNTYSDRDQQNKEICCSDYRFVYMGVKGSWTPLHADVFRSYSWSANVCGKKRWFFLDPSQCHLVFDRNMKSCVYNIFDEVSDSKYPSFKKAIWLECTQEAGEIIFVPSGWLDLGNGKTLDLERCSRSKLRKQCIKYLGPQERENYEYVVCDGKIINNQSGDFLHTKKDSEDAKWIFVMSTEKKLYAGKKKKGLFHHSSFLAGGATLAAGRLEAEDGVLKSISAYSGHYRPTDETLDAFLSYLRENGVNLVTFHEFCVGMRSLDQMVVKEGSWS</sequence>
<keyword evidence="4" id="KW-0963">Cytoplasm</keyword>
<proteinExistence type="inferred from homology"/>
<gene>
    <name evidence="7" type="ORF">VFH_IV173400</name>
</gene>
<dbReference type="SUPFAM" id="SSF51695">
    <property type="entry name" value="PLC-like phosphodiesterases"/>
    <property type="match status" value="1"/>
</dbReference>
<keyword evidence="5" id="KW-0539">Nucleus</keyword>
<dbReference type="InterPro" id="IPR001680">
    <property type="entry name" value="WD40_rpt"/>
</dbReference>